<organism evidence="2">
    <name type="scientific">Bradyrhizobium septentrionale</name>
    <dbReference type="NCBI Taxonomy" id="1404411"/>
    <lineage>
        <taxon>Bacteria</taxon>
        <taxon>Pseudomonadati</taxon>
        <taxon>Pseudomonadota</taxon>
        <taxon>Alphaproteobacteria</taxon>
        <taxon>Hyphomicrobiales</taxon>
        <taxon>Nitrobacteraceae</taxon>
        <taxon>Bradyrhizobium</taxon>
    </lineage>
</organism>
<gene>
    <name evidence="2" type="ORF">HAP48_008745</name>
    <name evidence="3" type="ORF">WDK88_09800</name>
</gene>
<dbReference type="Proteomes" id="UP001432046">
    <property type="component" value="Chromosome"/>
</dbReference>
<name>A0A974A032_9BRAD</name>
<dbReference type="EMBL" id="CP147711">
    <property type="protein sequence ID" value="WXC81853.1"/>
    <property type="molecule type" value="Genomic_DNA"/>
</dbReference>
<reference evidence="2" key="1">
    <citation type="submission" date="2020-06" db="EMBL/GenBank/DDBJ databases">
        <title>Whole Genome Sequence of Bradyrhizobium sp. Strain 1S1.</title>
        <authorList>
            <person name="Bromfield E.S.P."/>
            <person name="Cloutier S."/>
        </authorList>
    </citation>
    <scope>NUCLEOTIDE SEQUENCE [LARGE SCALE GENOMIC DNA]</scope>
    <source>
        <strain evidence="2">1S1</strain>
    </source>
</reference>
<evidence type="ECO:0000256" key="1">
    <source>
        <dbReference type="SAM" id="MobiDB-lite"/>
    </source>
</evidence>
<evidence type="ECO:0000313" key="4">
    <source>
        <dbReference type="Proteomes" id="UP001432046"/>
    </source>
</evidence>
<dbReference type="AlphaFoldDB" id="A0A974A032"/>
<dbReference type="NCBIfam" id="NF041373">
    <property type="entry name" value="HGG_STG"/>
    <property type="match status" value="1"/>
</dbReference>
<dbReference type="InterPro" id="IPR047675">
    <property type="entry name" value="Putative_zinc-bd"/>
</dbReference>
<dbReference type="EMBL" id="JAAOLE020000001">
    <property type="protein sequence ID" value="NVI43122.1"/>
    <property type="molecule type" value="Genomic_DNA"/>
</dbReference>
<reference evidence="3" key="3">
    <citation type="submission" date="2024-03" db="EMBL/GenBank/DDBJ databases">
        <authorList>
            <person name="Bromfield E.S.P."/>
            <person name="Cloutier S."/>
        </authorList>
    </citation>
    <scope>NUCLEOTIDE SEQUENCE</scope>
    <source>
        <strain evidence="3">5S5</strain>
    </source>
</reference>
<accession>A0A974A032</accession>
<proteinExistence type="predicted"/>
<reference evidence="3" key="2">
    <citation type="journal article" date="2021" name="Int. J. Syst. Evol. Microbiol.">
        <title>Bradyrhizobium septentrionale sp. nov. (sv. septentrionale) and Bradyrhizobium quebecense sp. nov. (sv. septentrionale) associated with legumes native to Canada possess rearranged symbiosis genes and numerous insertion sequences.</title>
        <authorList>
            <person name="Bromfield E.S.P."/>
            <person name="Cloutier S."/>
        </authorList>
    </citation>
    <scope>NUCLEOTIDE SEQUENCE</scope>
    <source>
        <strain evidence="3">5S5</strain>
    </source>
</reference>
<protein>
    <submittedName>
        <fullName evidence="3">HGGxSTG domain-containing protein</fullName>
    </submittedName>
</protein>
<feature type="region of interest" description="Disordered" evidence="1">
    <location>
        <begin position="38"/>
        <end position="63"/>
    </location>
</feature>
<dbReference type="RefSeq" id="WP_166209357.1">
    <property type="nucleotide sequence ID" value="NZ_CP088285.1"/>
</dbReference>
<keyword evidence="4" id="KW-1185">Reference proteome</keyword>
<sequence length="88" mass="9507">MSDHVRTTGPMLASPRCGARTRTSGACRAPAVHGKTRCRMHGGAEGSGAPRANQNARKHGRFTRDAIAEGREIRALLGEARRMLVRTK</sequence>
<evidence type="ECO:0000313" key="2">
    <source>
        <dbReference type="EMBL" id="NVI43122.1"/>
    </source>
</evidence>
<feature type="region of interest" description="Disordered" evidence="1">
    <location>
        <begin position="1"/>
        <end position="22"/>
    </location>
</feature>
<evidence type="ECO:0000313" key="3">
    <source>
        <dbReference type="EMBL" id="WXC81853.1"/>
    </source>
</evidence>